<evidence type="ECO:0000256" key="5">
    <source>
        <dbReference type="ARBA" id="ARBA00022448"/>
    </source>
</evidence>
<evidence type="ECO:0000256" key="1">
    <source>
        <dbReference type="ARBA" id="ARBA00002442"/>
    </source>
</evidence>
<keyword evidence="15" id="KW-1185">Reference proteome</keyword>
<organism evidence="14 15">
    <name type="scientific">Nitrosomonas aestuarii</name>
    <dbReference type="NCBI Taxonomy" id="52441"/>
    <lineage>
        <taxon>Bacteria</taxon>
        <taxon>Pseudomonadati</taxon>
        <taxon>Pseudomonadota</taxon>
        <taxon>Betaproteobacteria</taxon>
        <taxon>Nitrosomonadales</taxon>
        <taxon>Nitrosomonadaceae</taxon>
        <taxon>Nitrosomonas</taxon>
    </lineage>
</organism>
<keyword evidence="5 12" id="KW-0813">Transport</keyword>
<evidence type="ECO:0000313" key="15">
    <source>
        <dbReference type="Proteomes" id="UP000199533"/>
    </source>
</evidence>
<dbReference type="RefSeq" id="WP_090698512.1">
    <property type="nucleotide sequence ID" value="NZ_FOSP01000008.1"/>
</dbReference>
<evidence type="ECO:0000313" key="14">
    <source>
        <dbReference type="EMBL" id="SFK53366.1"/>
    </source>
</evidence>
<keyword evidence="8 12" id="KW-0812">Transmembrane</keyword>
<evidence type="ECO:0000256" key="12">
    <source>
        <dbReference type="RuleBase" id="RU363101"/>
    </source>
</evidence>
<dbReference type="AlphaFoldDB" id="A0A1I4AC38"/>
<name>A0A1I4AC38_9PROT</name>
<dbReference type="PANTHER" id="PTHR37531:SF1">
    <property type="entry name" value="HEME EXPORTER PROTEIN D"/>
    <property type="match status" value="1"/>
</dbReference>
<feature type="region of interest" description="Disordered" evidence="13">
    <location>
        <begin position="57"/>
        <end position="76"/>
    </location>
</feature>
<keyword evidence="9 12" id="KW-0201">Cytochrome c-type biogenesis</keyword>
<dbReference type="EMBL" id="FOSP01000008">
    <property type="protein sequence ID" value="SFK53366.1"/>
    <property type="molecule type" value="Genomic_DNA"/>
</dbReference>
<evidence type="ECO:0000256" key="8">
    <source>
        <dbReference type="ARBA" id="ARBA00022692"/>
    </source>
</evidence>
<dbReference type="Pfam" id="PF04995">
    <property type="entry name" value="CcmD"/>
    <property type="match status" value="1"/>
</dbReference>
<gene>
    <name evidence="14" type="ORF">SAMN05216302_1008101</name>
</gene>
<evidence type="ECO:0000256" key="6">
    <source>
        <dbReference type="ARBA" id="ARBA00022475"/>
    </source>
</evidence>
<evidence type="ECO:0000256" key="10">
    <source>
        <dbReference type="ARBA" id="ARBA00022989"/>
    </source>
</evidence>
<dbReference type="InterPro" id="IPR007078">
    <property type="entry name" value="Haem_export_protD_CcmD"/>
</dbReference>
<accession>A0A1I4AC38</accession>
<evidence type="ECO:0000256" key="9">
    <source>
        <dbReference type="ARBA" id="ARBA00022748"/>
    </source>
</evidence>
<dbReference type="OrthoDB" id="9815607at2"/>
<protein>
    <recommendedName>
        <fullName evidence="4 12">Heme exporter protein D</fullName>
    </recommendedName>
</protein>
<keyword evidence="7 12" id="KW-0997">Cell inner membrane</keyword>
<dbReference type="GO" id="GO:0017004">
    <property type="term" value="P:cytochrome complex assembly"/>
    <property type="evidence" value="ECO:0007669"/>
    <property type="project" value="UniProtKB-KW"/>
</dbReference>
<comment type="subcellular location">
    <subcellularLocation>
        <location evidence="2 12">Cell inner membrane</location>
        <topology evidence="2 12">Single-pass membrane protein</topology>
    </subcellularLocation>
</comment>
<keyword evidence="11 12" id="KW-0472">Membrane</keyword>
<comment type="similarity">
    <text evidence="3 12">Belongs to the CcmD/CycX/HelD family.</text>
</comment>
<evidence type="ECO:0000256" key="4">
    <source>
        <dbReference type="ARBA" id="ARBA00016461"/>
    </source>
</evidence>
<dbReference type="GO" id="GO:0015886">
    <property type="term" value="P:heme transport"/>
    <property type="evidence" value="ECO:0007669"/>
    <property type="project" value="InterPro"/>
</dbReference>
<evidence type="ECO:0000256" key="13">
    <source>
        <dbReference type="SAM" id="MobiDB-lite"/>
    </source>
</evidence>
<evidence type="ECO:0000256" key="7">
    <source>
        <dbReference type="ARBA" id="ARBA00022519"/>
    </source>
</evidence>
<keyword evidence="6 12" id="KW-1003">Cell membrane</keyword>
<sequence>MNWSSWAEFFAMGGYGVYVWGSYAVTFACVIGEILLISKRRRTLVKRYGLIHDSVTEDTEKTSDTKEISDGQRDFK</sequence>
<dbReference type="GO" id="GO:1903607">
    <property type="term" value="P:cytochrome c biosynthetic process"/>
    <property type="evidence" value="ECO:0007669"/>
    <property type="project" value="TreeGrafter"/>
</dbReference>
<dbReference type="PANTHER" id="PTHR37531">
    <property type="entry name" value="HEME EXPORTER PROTEIN D"/>
    <property type="match status" value="1"/>
</dbReference>
<dbReference type="STRING" id="52441.SAMN05216302_1008101"/>
<dbReference type="Proteomes" id="UP000199533">
    <property type="component" value="Unassembled WGS sequence"/>
</dbReference>
<keyword evidence="10 12" id="KW-1133">Transmembrane helix</keyword>
<dbReference type="GO" id="GO:0005886">
    <property type="term" value="C:plasma membrane"/>
    <property type="evidence" value="ECO:0007669"/>
    <property type="project" value="UniProtKB-SubCell"/>
</dbReference>
<evidence type="ECO:0000256" key="3">
    <source>
        <dbReference type="ARBA" id="ARBA00008741"/>
    </source>
</evidence>
<feature type="transmembrane region" description="Helical" evidence="12">
    <location>
        <begin position="15"/>
        <end position="37"/>
    </location>
</feature>
<proteinExistence type="inferred from homology"/>
<reference evidence="15" key="1">
    <citation type="submission" date="2016-10" db="EMBL/GenBank/DDBJ databases">
        <authorList>
            <person name="Varghese N."/>
            <person name="Submissions S."/>
        </authorList>
    </citation>
    <scope>NUCLEOTIDE SEQUENCE [LARGE SCALE GENOMIC DNA]</scope>
    <source>
        <strain evidence="15">Nm69</strain>
    </source>
</reference>
<evidence type="ECO:0000256" key="2">
    <source>
        <dbReference type="ARBA" id="ARBA00004377"/>
    </source>
</evidence>
<dbReference type="InterPro" id="IPR052075">
    <property type="entry name" value="Heme_exporter_D"/>
</dbReference>
<dbReference type="NCBIfam" id="TIGR03141">
    <property type="entry name" value="cytochro_ccmD"/>
    <property type="match status" value="1"/>
</dbReference>
<comment type="function">
    <text evidence="1 12">Required for the export of heme to the periplasm for the biogenesis of c-type cytochromes.</text>
</comment>
<evidence type="ECO:0000256" key="11">
    <source>
        <dbReference type="ARBA" id="ARBA00023136"/>
    </source>
</evidence>